<organism evidence="1 2">
    <name type="scientific">Methylorubrum extorquens</name>
    <name type="common">Methylobacterium dichloromethanicum</name>
    <name type="synonym">Methylobacterium extorquens</name>
    <dbReference type="NCBI Taxonomy" id="408"/>
    <lineage>
        <taxon>Bacteria</taxon>
        <taxon>Pseudomonadati</taxon>
        <taxon>Pseudomonadota</taxon>
        <taxon>Alphaproteobacteria</taxon>
        <taxon>Hyphomicrobiales</taxon>
        <taxon>Methylobacteriaceae</taxon>
        <taxon>Methylorubrum</taxon>
    </lineage>
</organism>
<evidence type="ECO:0000313" key="2">
    <source>
        <dbReference type="Proteomes" id="UP000180215"/>
    </source>
</evidence>
<dbReference type="AlphaFoldDB" id="A0A1S1NZT8"/>
<reference evidence="1 2" key="1">
    <citation type="submission" date="2016-10" db="EMBL/GenBank/DDBJ databases">
        <title>Draft genome sequence of Methylobacterium extorquens CP3, a seed endophyte of Crotalaria pumila with plant growth-promoting and metal tolerance properties.</title>
        <authorList>
            <person name="Sanchez-Lopez A.S."/>
            <person name="Van Hamme J.D."/>
            <person name="Thijs S."/>
            <person name="Mcammond B.M."/>
            <person name="Stevens V."/>
            <person name="Gonzalez-Chavez M.D.C."/>
            <person name="Vangronsveld J."/>
        </authorList>
    </citation>
    <scope>NUCLEOTIDE SEQUENCE [LARGE SCALE GENOMIC DNA]</scope>
    <source>
        <strain evidence="1 2">CP3</strain>
    </source>
</reference>
<proteinExistence type="predicted"/>
<name>A0A1S1NZT8_METEX</name>
<evidence type="ECO:0000313" key="1">
    <source>
        <dbReference type="EMBL" id="OHV16228.1"/>
    </source>
</evidence>
<sequence length="82" mass="9482">MSRSYMHHRPTDVLRDVSVVLREDQLEWLNGMTACDLEHDSRSETLRRVIDLARDYIEASIADDMPLPDDAFLPFNQPLALP</sequence>
<dbReference type="Proteomes" id="UP000180215">
    <property type="component" value="Unassembled WGS sequence"/>
</dbReference>
<protein>
    <submittedName>
        <fullName evidence="1">Uncharacterized protein</fullName>
    </submittedName>
</protein>
<accession>A0A1S1NZT8</accession>
<gene>
    <name evidence="1" type="ORF">BK022_13575</name>
</gene>
<dbReference type="EMBL" id="MNAO01000150">
    <property type="protein sequence ID" value="OHV16228.1"/>
    <property type="molecule type" value="Genomic_DNA"/>
</dbReference>
<comment type="caution">
    <text evidence="1">The sequence shown here is derived from an EMBL/GenBank/DDBJ whole genome shotgun (WGS) entry which is preliminary data.</text>
</comment>